<dbReference type="SUPFAM" id="SSF54637">
    <property type="entry name" value="Thioesterase/thiol ester dehydrase-isomerase"/>
    <property type="match status" value="2"/>
</dbReference>
<keyword evidence="4" id="KW-0276">Fatty acid metabolism</keyword>
<reference evidence="13" key="1">
    <citation type="submission" date="2021-10" db="EMBL/GenBank/DDBJ databases">
        <title>Tropical sea cucumber genome reveals ecological adaptation and Cuvierian tubules defense mechanism.</title>
        <authorList>
            <person name="Chen T."/>
        </authorList>
    </citation>
    <scope>NUCLEOTIDE SEQUENCE</scope>
    <source>
        <strain evidence="13">Nanhai2018</strain>
        <tissue evidence="13">Muscle</tissue>
    </source>
</reference>
<evidence type="ECO:0000313" key="13">
    <source>
        <dbReference type="EMBL" id="KAJ8029347.1"/>
    </source>
</evidence>
<comment type="similarity">
    <text evidence="3">Belongs to the short-chain dehydrogenases/reductases (SDR) family.</text>
</comment>
<gene>
    <name evidence="13" type="ORF">HOLleu_28719</name>
</gene>
<keyword evidence="14" id="KW-1185">Reference proteome</keyword>
<dbReference type="OrthoDB" id="3592703at2759"/>
<dbReference type="InterPro" id="IPR029069">
    <property type="entry name" value="HotDog_dom_sf"/>
</dbReference>
<dbReference type="InterPro" id="IPR020904">
    <property type="entry name" value="Sc_DH/Rdtase_CS"/>
</dbReference>
<dbReference type="InterPro" id="IPR057326">
    <property type="entry name" value="KR_dom"/>
</dbReference>
<dbReference type="CDD" id="cd03448">
    <property type="entry name" value="HDE_HSD"/>
    <property type="match status" value="1"/>
</dbReference>
<proteinExistence type="inferred from homology"/>
<feature type="region of interest" description="Disordered" evidence="11">
    <location>
        <begin position="476"/>
        <end position="498"/>
    </location>
</feature>
<dbReference type="Gene3D" id="3.10.129.10">
    <property type="entry name" value="Hotdog Thioesterase"/>
    <property type="match status" value="2"/>
</dbReference>
<evidence type="ECO:0000256" key="10">
    <source>
        <dbReference type="ARBA" id="ARBA00073497"/>
    </source>
</evidence>
<dbReference type="EMBL" id="JAIZAY010000014">
    <property type="protein sequence ID" value="KAJ8029347.1"/>
    <property type="molecule type" value="Genomic_DNA"/>
</dbReference>
<dbReference type="InterPro" id="IPR036527">
    <property type="entry name" value="SCP2_sterol-bd_dom_sf"/>
</dbReference>
<keyword evidence="5" id="KW-0560">Oxidoreductase</keyword>
<dbReference type="Gene3D" id="3.40.50.720">
    <property type="entry name" value="NAD(P)-binding Rossmann-like Domain"/>
    <property type="match status" value="1"/>
</dbReference>
<evidence type="ECO:0000256" key="6">
    <source>
        <dbReference type="ARBA" id="ARBA00023098"/>
    </source>
</evidence>
<dbReference type="SUPFAM" id="SSF55718">
    <property type="entry name" value="SCP-like"/>
    <property type="match status" value="1"/>
</dbReference>
<dbReference type="InterPro" id="IPR002539">
    <property type="entry name" value="MaoC-like_dom"/>
</dbReference>
<evidence type="ECO:0000256" key="4">
    <source>
        <dbReference type="ARBA" id="ARBA00022832"/>
    </source>
</evidence>
<accession>A0A9Q1BMD9</accession>
<evidence type="ECO:0000256" key="11">
    <source>
        <dbReference type="SAM" id="MobiDB-lite"/>
    </source>
</evidence>
<dbReference type="GO" id="GO:0016853">
    <property type="term" value="F:isomerase activity"/>
    <property type="evidence" value="ECO:0007669"/>
    <property type="project" value="UniProtKB-KW"/>
</dbReference>
<dbReference type="GO" id="GO:0016491">
    <property type="term" value="F:oxidoreductase activity"/>
    <property type="evidence" value="ECO:0007669"/>
    <property type="project" value="UniProtKB-KW"/>
</dbReference>
<keyword evidence="9" id="KW-0456">Lyase</keyword>
<evidence type="ECO:0000256" key="7">
    <source>
        <dbReference type="ARBA" id="ARBA00023140"/>
    </source>
</evidence>
<feature type="domain" description="Ketoreductase" evidence="12">
    <location>
        <begin position="17"/>
        <end position="191"/>
    </location>
</feature>
<evidence type="ECO:0000256" key="9">
    <source>
        <dbReference type="ARBA" id="ARBA00023239"/>
    </source>
</evidence>
<dbReference type="Gene3D" id="3.30.1050.10">
    <property type="entry name" value="SCP2 sterol-binding domain"/>
    <property type="match status" value="1"/>
</dbReference>
<evidence type="ECO:0000256" key="3">
    <source>
        <dbReference type="ARBA" id="ARBA00006484"/>
    </source>
</evidence>
<dbReference type="SUPFAM" id="SSF51735">
    <property type="entry name" value="NAD(P)-binding Rossmann-fold domains"/>
    <property type="match status" value="1"/>
</dbReference>
<evidence type="ECO:0000256" key="2">
    <source>
        <dbReference type="ARBA" id="ARBA00005005"/>
    </source>
</evidence>
<protein>
    <recommendedName>
        <fullName evidence="10">Peroxisomal multifunctional enzyme type 2</fullName>
    </recommendedName>
</protein>
<keyword evidence="6" id="KW-0443">Lipid metabolism</keyword>
<comment type="caution">
    <text evidence="13">The sequence shown here is derived from an EMBL/GenBank/DDBJ whole genome shotgun (WGS) entry which is preliminary data.</text>
</comment>
<dbReference type="Pfam" id="PF22622">
    <property type="entry name" value="MFE-2_hydrat-2_N"/>
    <property type="match status" value="1"/>
</dbReference>
<dbReference type="CDD" id="cd05353">
    <property type="entry name" value="hydroxyacyl-CoA-like_DH_SDR_c-like"/>
    <property type="match status" value="1"/>
</dbReference>
<evidence type="ECO:0000256" key="1">
    <source>
        <dbReference type="ARBA" id="ARBA00004275"/>
    </source>
</evidence>
<organism evidence="13 14">
    <name type="scientific">Holothuria leucospilota</name>
    <name type="common">Black long sea cucumber</name>
    <name type="synonym">Mertensiothuria leucospilota</name>
    <dbReference type="NCBI Taxonomy" id="206669"/>
    <lineage>
        <taxon>Eukaryota</taxon>
        <taxon>Metazoa</taxon>
        <taxon>Echinodermata</taxon>
        <taxon>Eleutherozoa</taxon>
        <taxon>Echinozoa</taxon>
        <taxon>Holothuroidea</taxon>
        <taxon>Aspidochirotacea</taxon>
        <taxon>Aspidochirotida</taxon>
        <taxon>Holothuriidae</taxon>
        <taxon>Holothuria</taxon>
    </lineage>
</organism>
<evidence type="ECO:0000313" key="14">
    <source>
        <dbReference type="Proteomes" id="UP001152320"/>
    </source>
</evidence>
<dbReference type="Pfam" id="PF02036">
    <property type="entry name" value="SCP2"/>
    <property type="match status" value="1"/>
</dbReference>
<dbReference type="Pfam" id="PF00106">
    <property type="entry name" value="adh_short"/>
    <property type="match status" value="1"/>
</dbReference>
<keyword evidence="8" id="KW-0413">Isomerase</keyword>
<keyword evidence="7" id="KW-0576">Peroxisome</keyword>
<dbReference type="PRINTS" id="PR00080">
    <property type="entry name" value="SDRFAMILY"/>
</dbReference>
<dbReference type="InterPro" id="IPR051687">
    <property type="entry name" value="Peroxisomal_Beta-Oxidation"/>
</dbReference>
<dbReference type="PANTHER" id="PTHR45024">
    <property type="entry name" value="DEHYDROGENASES, SHORT CHAIN"/>
    <property type="match status" value="1"/>
</dbReference>
<dbReference type="AlphaFoldDB" id="A0A9Q1BMD9"/>
<dbReference type="FunFam" id="3.10.129.10:FF:000013">
    <property type="entry name" value="Peroxisomal multifunctional enzyme type 2"/>
    <property type="match status" value="1"/>
</dbReference>
<dbReference type="PROSITE" id="PS00061">
    <property type="entry name" value="ADH_SHORT"/>
    <property type="match status" value="1"/>
</dbReference>
<dbReference type="GO" id="GO:0006631">
    <property type="term" value="P:fatty acid metabolic process"/>
    <property type="evidence" value="ECO:0007669"/>
    <property type="project" value="UniProtKB-KW"/>
</dbReference>
<name>A0A9Q1BMD9_HOLLE</name>
<sequence length="738" mass="78993">MSLGSQEDADMLRFVNRVAVITGAGGGLGREYALLLASRGASVVVNDLGGDTKGGGKSSAAADKVVQEIKDKGGKAVPNYDSVEDGEKIIETALKNFGRVDILVNNAGILRDRSFARTSDEDWDLVHRIHLRGSFLVTRAAWPHMKKQNYGRIIMTASAAGIYGNFGQTNYSAAKLGLLGLSNTLAIEGRKNNILCNTIAPLAVSRMTEDILPDEMKPLLKPVNVAPLVAYLCHEDSDETGGLFEVGGGWMGKLRWQRANGTVCLSSGEGFTPEAVKENWGKITDFDNSIFPGSAVESMTSIVQYIRDAQSSASPSDPPSASDDPNAAIGHQLPTSHFAYTNRDCLLYNLGVGVSTQQPDFLKFLFELNEKFSVLPTFGVIPAFSSLLSLLSGSVPGLSGINPARILHGEQFLEIFKPIPTSGMLRNEAVVTDVLDKKSGAVILMDINTYDENDELVLRNQFSTFAVGSGGFGGKRSSDKAIPPVNKPDRAPDATMSEKTSVDQAALYRLNGDYNPLHIDPSFAAMGGFETPILHGLCTFGYAGRHVLKTFCDNDVTKFKAIKVRFSGVVLPGQTIQTDMWKEGNRILFNSKVAETGKDCISGAYVDLTEGAQAQQQTSSSGSLKSDLVFAEIGKHLAADPSLYKKVDGIIAYNITTGGAPAKTWTLDLKTPPGSVYEGDPKGAKAHATVTIDDEDFADVASGSKNAQALFQSGKLKASGNIMLLMKMGSLMQTPSKM</sequence>
<evidence type="ECO:0000256" key="5">
    <source>
        <dbReference type="ARBA" id="ARBA00023002"/>
    </source>
</evidence>
<evidence type="ECO:0000259" key="12">
    <source>
        <dbReference type="SMART" id="SM00822"/>
    </source>
</evidence>
<dbReference type="PRINTS" id="PR00081">
    <property type="entry name" value="GDHRDH"/>
</dbReference>
<dbReference type="FunFam" id="3.40.50.720:FF:000185">
    <property type="entry name" value="peroxisomal multifunctional enzyme type 2"/>
    <property type="match status" value="1"/>
</dbReference>
<comment type="pathway">
    <text evidence="2">Lipid metabolism; fatty acid beta-oxidation.</text>
</comment>
<dbReference type="PANTHER" id="PTHR45024:SF2">
    <property type="entry name" value="SCP2 DOMAIN-CONTAINING PROTEIN"/>
    <property type="match status" value="1"/>
</dbReference>
<dbReference type="Gene3D" id="1.10.287.4290">
    <property type="match status" value="1"/>
</dbReference>
<dbReference type="InterPro" id="IPR003033">
    <property type="entry name" value="SCP2_sterol-bd_dom"/>
</dbReference>
<evidence type="ECO:0000256" key="8">
    <source>
        <dbReference type="ARBA" id="ARBA00023235"/>
    </source>
</evidence>
<dbReference type="InterPro" id="IPR002347">
    <property type="entry name" value="SDR_fam"/>
</dbReference>
<dbReference type="Pfam" id="PF01575">
    <property type="entry name" value="MaoC_dehydratas"/>
    <property type="match status" value="1"/>
</dbReference>
<dbReference type="GO" id="GO:0018812">
    <property type="term" value="F:3-hydroxyacyl-CoA dehydratase activity"/>
    <property type="evidence" value="ECO:0007669"/>
    <property type="project" value="UniProtKB-ARBA"/>
</dbReference>
<comment type="subcellular location">
    <subcellularLocation>
        <location evidence="1">Peroxisome</location>
    </subcellularLocation>
</comment>
<dbReference type="InterPro" id="IPR036291">
    <property type="entry name" value="NAD(P)-bd_dom_sf"/>
</dbReference>
<dbReference type="Proteomes" id="UP001152320">
    <property type="component" value="Chromosome 14"/>
</dbReference>
<dbReference type="GO" id="GO:0005777">
    <property type="term" value="C:peroxisome"/>
    <property type="evidence" value="ECO:0007669"/>
    <property type="project" value="UniProtKB-SubCell"/>
</dbReference>
<dbReference type="InterPro" id="IPR054357">
    <property type="entry name" value="MFE-2_N"/>
</dbReference>
<dbReference type="SMART" id="SM00822">
    <property type="entry name" value="PKS_KR"/>
    <property type="match status" value="1"/>
</dbReference>